<feature type="compositionally biased region" description="Basic and acidic residues" evidence="1">
    <location>
        <begin position="99"/>
        <end position="127"/>
    </location>
</feature>
<reference evidence="2 3" key="1">
    <citation type="journal article" date="2012" name="J. Bacteriol.">
        <title>Draft genome sequence of the nitrophenol-degrading actinomycete Rhodococcus imtechensis RKJ300.</title>
        <authorList>
            <person name="Vikram S."/>
            <person name="Kumar S."/>
            <person name="Subramanian S."/>
            <person name="Raghava G.P."/>
        </authorList>
    </citation>
    <scope>NUCLEOTIDE SEQUENCE [LARGE SCALE GENOMIC DNA]</scope>
    <source>
        <strain evidence="2 3">RKJ300</strain>
    </source>
</reference>
<dbReference type="EMBL" id="AJJH01000024">
    <property type="protein sequence ID" value="EID80801.1"/>
    <property type="molecule type" value="Genomic_DNA"/>
</dbReference>
<feature type="region of interest" description="Disordered" evidence="1">
    <location>
        <begin position="86"/>
        <end position="170"/>
    </location>
</feature>
<evidence type="ECO:0000313" key="3">
    <source>
        <dbReference type="Proteomes" id="UP000006447"/>
    </source>
</evidence>
<name>I0WWN5_RHOOP</name>
<feature type="compositionally biased region" description="Basic and acidic residues" evidence="1">
    <location>
        <begin position="137"/>
        <end position="146"/>
    </location>
</feature>
<evidence type="ECO:0000313" key="2">
    <source>
        <dbReference type="EMBL" id="EID80801.1"/>
    </source>
</evidence>
<protein>
    <submittedName>
        <fullName evidence="2">Uncharacterized protein</fullName>
    </submittedName>
</protein>
<proteinExistence type="predicted"/>
<comment type="caution">
    <text evidence="2">The sequence shown here is derived from an EMBL/GenBank/DDBJ whole genome shotgun (WGS) entry which is preliminary data.</text>
</comment>
<evidence type="ECO:0000256" key="1">
    <source>
        <dbReference type="SAM" id="MobiDB-lite"/>
    </source>
</evidence>
<accession>I0WWN5</accession>
<dbReference type="Proteomes" id="UP000006447">
    <property type="component" value="Unassembled WGS sequence"/>
</dbReference>
<organism evidence="2 3">
    <name type="scientific">Rhodococcus opacus RKJ300 = JCM 13270</name>
    <dbReference type="NCBI Taxonomy" id="1165867"/>
    <lineage>
        <taxon>Bacteria</taxon>
        <taxon>Bacillati</taxon>
        <taxon>Actinomycetota</taxon>
        <taxon>Actinomycetes</taxon>
        <taxon>Mycobacteriales</taxon>
        <taxon>Nocardiaceae</taxon>
        <taxon>Rhodococcus</taxon>
    </lineage>
</organism>
<gene>
    <name evidence="2" type="ORF">W59_06323</name>
</gene>
<sequence length="170" mass="19467">MDRRLNRLSDSDFRSYIMSLVWSVSNRTEGNLFPDDLPLIPCFTRGAEVGIETSGLWIRSGEGWAIDKFELEQTTVADLEAAERKRFNDRERKRKQRVREKCRANVDAPPDRLDADVQPDGTRDVTRMSRMTLQDRTGQRQDRPGQAKDLLAVSDDESADSVFTEWGKSA</sequence>
<dbReference type="AlphaFoldDB" id="I0WWN5"/>